<dbReference type="GO" id="GO:0003887">
    <property type="term" value="F:DNA-directed DNA polymerase activity"/>
    <property type="evidence" value="ECO:0007669"/>
    <property type="project" value="UniProtKB-UniRule"/>
</dbReference>
<reference evidence="21 22" key="1">
    <citation type="submission" date="2020-05" db="EMBL/GenBank/DDBJ databases">
        <title>Complete genome sequence of of a novel Thermoleptolyngbya strain isolated from hot springs of Ganzi, Sichuan China.</title>
        <authorList>
            <person name="Tang J."/>
            <person name="Daroch M."/>
            <person name="Li L."/>
            <person name="Waleron K."/>
            <person name="Waleron M."/>
            <person name="Waleron M."/>
        </authorList>
    </citation>
    <scope>NUCLEOTIDE SEQUENCE [LARGE SCALE GENOMIC DNA]</scope>
    <source>
        <strain evidence="21 22">PKUAC-SCTA183</strain>
    </source>
</reference>
<evidence type="ECO:0000313" key="22">
    <source>
        <dbReference type="Proteomes" id="UP000505210"/>
    </source>
</evidence>
<protein>
    <recommendedName>
        <fullName evidence="3 15">DNA polymerase I</fullName>
        <ecNumber evidence="2 15">2.7.7.7</ecNumber>
    </recommendedName>
</protein>
<dbReference type="GO" id="GO:0006261">
    <property type="term" value="P:DNA-templated DNA replication"/>
    <property type="evidence" value="ECO:0007669"/>
    <property type="project" value="UniProtKB-UniRule"/>
</dbReference>
<evidence type="ECO:0000256" key="12">
    <source>
        <dbReference type="ARBA" id="ARBA00023125"/>
    </source>
</evidence>
<keyword evidence="13 16" id="KW-0234">DNA repair</keyword>
<dbReference type="InterPro" id="IPR043502">
    <property type="entry name" value="DNA/RNA_pol_sf"/>
</dbReference>
<evidence type="ECO:0000256" key="6">
    <source>
        <dbReference type="ARBA" id="ARBA00022705"/>
    </source>
</evidence>
<dbReference type="SUPFAM" id="SSF47807">
    <property type="entry name" value="5' to 3' exonuclease, C-terminal subdomain"/>
    <property type="match status" value="1"/>
</dbReference>
<dbReference type="SMART" id="SM00279">
    <property type="entry name" value="HhH2"/>
    <property type="match status" value="1"/>
</dbReference>
<dbReference type="GO" id="GO:0006302">
    <property type="term" value="P:double-strand break repair"/>
    <property type="evidence" value="ECO:0007669"/>
    <property type="project" value="TreeGrafter"/>
</dbReference>
<dbReference type="FunFam" id="1.20.1060.10:FF:000001">
    <property type="entry name" value="DNA polymerase I"/>
    <property type="match status" value="1"/>
</dbReference>
<evidence type="ECO:0000256" key="9">
    <source>
        <dbReference type="ARBA" id="ARBA00022801"/>
    </source>
</evidence>
<feature type="domain" description="3'-5' exonuclease" evidence="18">
    <location>
        <begin position="355"/>
        <end position="541"/>
    </location>
</feature>
<keyword evidence="7" id="KW-0540">Nuclease</keyword>
<sequence length="968" mass="107947">MPTLLLVDGHSLAFRSYYAHAKNRDGGLRTKTGIPTSVSFGFMKALLDTMEQEKPDYVAIAFDPGEPTYRHEADQTYKEGRPDAPEDFLPDLSNLQELLQALKLPVIAVPGYEADDVIGTLSRKAVADGFRVKVLTGDRDLFQLIDDEQLTVLYLSTTFGKGTPPPREFGPQQVKDKMGITPQQVVDYKALCGDASDNIPGVKGIGDKTAVSLLTDFGSLAEIYSHLDDPRIKSAVRKKLEEGRDAALHSQYLAQIHLDVPLALRPEDCKLQAFDDAEVVPLLEKLEFRSFLNRLQKLHSQFSGDGATEQPSAPSAAPALQRSSTPAPSEDDDLWFFSAEDTATFQGYATTPVQPQIIDTPDKLRALVNTLQACTDPAAPVAWDTETTALEPRDAMLVGIGCCWGPGEADLAYIPTGHAQGTNLDAAIVLETLRPILESADYPKALQNAKFDRLVLRCQGIHLAGVVFDTMLASYVLNPEGSHNLTDLGRKYLNLNAQSYDDLVPKGKIIAEVSIPKVANYCGTDVYSVFHLVPKLRAELAQIPRQTELLETVEQPLEPVLAEMEYTGVRIDQDYLNAFSKALEQDLKRIEEQAYEAAGQTFKLGSPKQLSVLLFDTLGLDKRKSKKRATGYSTDASTLEKLQGDHPVVDLIQEHRTLSKLKSTYVDALPSLVRPDTQRVHTDFNQTITATGRLSSSNPNLQNIPVRTEFSRQIRKAFIPAEGWLLVAADYSQIELRILAHLSEEPILIETYQNNEDVHALTARLLFEKDKVTPDERRMAKTINFGVIYGMGAQRFARESGFSQAQAKTFIERFYERYPRVFRYLQQMQQEAIARGYVETILGRRRYFNFGSESLKALRGQNPSEIDINKIRLRDQYDAQLLRAAANAPIQGSSADIIKLAMIRLHKLLTGRQANLLLQVHDELVFEVHPDEWEDLQPQIRAAMESAVDLKVPLKVEMHAGQNWMDAK</sequence>
<dbReference type="SMART" id="SM00482">
    <property type="entry name" value="POLAc"/>
    <property type="match status" value="1"/>
</dbReference>
<dbReference type="GO" id="GO:0003677">
    <property type="term" value="F:DNA binding"/>
    <property type="evidence" value="ECO:0007669"/>
    <property type="project" value="UniProtKB-UniRule"/>
</dbReference>
<dbReference type="InterPro" id="IPR020045">
    <property type="entry name" value="DNA_polI_H3TH"/>
</dbReference>
<dbReference type="Gene3D" id="1.10.150.20">
    <property type="entry name" value="5' to 3' exonuclease, C-terminal subdomain"/>
    <property type="match status" value="2"/>
</dbReference>
<evidence type="ECO:0000256" key="11">
    <source>
        <dbReference type="ARBA" id="ARBA00022932"/>
    </source>
</evidence>
<evidence type="ECO:0000256" key="17">
    <source>
        <dbReference type="SAM" id="MobiDB-lite"/>
    </source>
</evidence>
<evidence type="ECO:0000256" key="10">
    <source>
        <dbReference type="ARBA" id="ARBA00022839"/>
    </source>
</evidence>
<dbReference type="RefSeq" id="WP_172355952.1">
    <property type="nucleotide sequence ID" value="NZ_CP053661.1"/>
</dbReference>
<dbReference type="PANTHER" id="PTHR10133:SF27">
    <property type="entry name" value="DNA POLYMERASE NU"/>
    <property type="match status" value="1"/>
</dbReference>
<dbReference type="SMART" id="SM00475">
    <property type="entry name" value="53EXOc"/>
    <property type="match status" value="1"/>
</dbReference>
<keyword evidence="12 16" id="KW-0238">DNA-binding</keyword>
<evidence type="ECO:0000256" key="14">
    <source>
        <dbReference type="ARBA" id="ARBA00049244"/>
    </source>
</evidence>
<accession>A0A6M8B9I4</accession>
<dbReference type="InterPro" id="IPR036397">
    <property type="entry name" value="RNaseH_sf"/>
</dbReference>
<comment type="similarity">
    <text evidence="1 16">Belongs to the DNA polymerase type-A family.</text>
</comment>
<dbReference type="CDD" id="cd06139">
    <property type="entry name" value="DNA_polA_I_Ecoli_like_exo"/>
    <property type="match status" value="1"/>
</dbReference>
<evidence type="ECO:0000256" key="16">
    <source>
        <dbReference type="RuleBase" id="RU004460"/>
    </source>
</evidence>
<dbReference type="Gene3D" id="3.30.70.370">
    <property type="match status" value="1"/>
</dbReference>
<evidence type="ECO:0000259" key="20">
    <source>
        <dbReference type="SMART" id="SM00482"/>
    </source>
</evidence>
<dbReference type="InterPro" id="IPR001098">
    <property type="entry name" value="DNA-dir_DNA_pol_A_palm_dom"/>
</dbReference>
<gene>
    <name evidence="16 21" type="primary">polA</name>
    <name evidence="21" type="ORF">HPC62_11995</name>
</gene>
<dbReference type="GO" id="GO:0008409">
    <property type="term" value="F:5'-3' exonuclease activity"/>
    <property type="evidence" value="ECO:0007669"/>
    <property type="project" value="UniProtKB-UniRule"/>
</dbReference>
<dbReference type="EC" id="2.7.7.7" evidence="2 15"/>
<evidence type="ECO:0000256" key="13">
    <source>
        <dbReference type="ARBA" id="ARBA00023204"/>
    </source>
</evidence>
<feature type="region of interest" description="Disordered" evidence="17">
    <location>
        <begin position="302"/>
        <end position="333"/>
    </location>
</feature>
<feature type="domain" description="5'-3' exonuclease" evidence="19">
    <location>
        <begin position="1"/>
        <end position="272"/>
    </location>
</feature>
<keyword evidence="11 16" id="KW-0239">DNA-directed DNA polymerase</keyword>
<keyword evidence="22" id="KW-1185">Reference proteome</keyword>
<keyword evidence="4 16" id="KW-0808">Transferase</keyword>
<dbReference type="PANTHER" id="PTHR10133">
    <property type="entry name" value="DNA POLYMERASE I"/>
    <property type="match status" value="1"/>
</dbReference>
<dbReference type="FunFam" id="1.10.150.20:FF:000002">
    <property type="entry name" value="DNA polymerase I"/>
    <property type="match status" value="1"/>
</dbReference>
<dbReference type="PRINTS" id="PR00868">
    <property type="entry name" value="DNAPOLI"/>
</dbReference>
<dbReference type="Pfam" id="PF00476">
    <property type="entry name" value="DNA_pol_A"/>
    <property type="match status" value="1"/>
</dbReference>
<keyword evidence="9 16" id="KW-0378">Hydrolase</keyword>
<dbReference type="GO" id="GO:0008408">
    <property type="term" value="F:3'-5' exonuclease activity"/>
    <property type="evidence" value="ECO:0007669"/>
    <property type="project" value="UniProtKB-UniRule"/>
</dbReference>
<keyword evidence="10 16" id="KW-0269">Exonuclease</keyword>
<keyword evidence="6 16" id="KW-0235">DNA replication</keyword>
<dbReference type="InterPro" id="IPR002421">
    <property type="entry name" value="5-3_exonuclease"/>
</dbReference>
<dbReference type="InterPro" id="IPR002298">
    <property type="entry name" value="DNA_polymerase_A"/>
</dbReference>
<evidence type="ECO:0000256" key="8">
    <source>
        <dbReference type="ARBA" id="ARBA00022763"/>
    </source>
</evidence>
<organism evidence="21 22">
    <name type="scientific">Thermoleptolyngbya sichuanensis A183</name>
    <dbReference type="NCBI Taxonomy" id="2737172"/>
    <lineage>
        <taxon>Bacteria</taxon>
        <taxon>Bacillati</taxon>
        <taxon>Cyanobacteriota</taxon>
        <taxon>Cyanophyceae</taxon>
        <taxon>Oculatellales</taxon>
        <taxon>Oculatellaceae</taxon>
        <taxon>Thermoleptolyngbya</taxon>
        <taxon>Thermoleptolyngbya sichuanensis</taxon>
    </lineage>
</organism>
<evidence type="ECO:0000256" key="5">
    <source>
        <dbReference type="ARBA" id="ARBA00022695"/>
    </source>
</evidence>
<name>A0A6M8B9I4_9CYAN</name>
<keyword evidence="5 16" id="KW-0548">Nucleotidyltransferase</keyword>
<dbReference type="NCBIfam" id="TIGR00593">
    <property type="entry name" value="pola"/>
    <property type="match status" value="1"/>
</dbReference>
<evidence type="ECO:0000256" key="4">
    <source>
        <dbReference type="ARBA" id="ARBA00022679"/>
    </source>
</evidence>
<evidence type="ECO:0000259" key="18">
    <source>
        <dbReference type="SMART" id="SM00474"/>
    </source>
</evidence>
<dbReference type="InterPro" id="IPR020046">
    <property type="entry name" value="5-3_exonucl_a-hlix_arch_N"/>
</dbReference>
<dbReference type="InterPro" id="IPR036279">
    <property type="entry name" value="5-3_exonuclease_C_sf"/>
</dbReference>
<dbReference type="Pfam" id="PF01367">
    <property type="entry name" value="5_3_exonuc"/>
    <property type="match status" value="1"/>
</dbReference>
<dbReference type="SUPFAM" id="SSF88723">
    <property type="entry name" value="PIN domain-like"/>
    <property type="match status" value="1"/>
</dbReference>
<dbReference type="InterPro" id="IPR018320">
    <property type="entry name" value="DNA_polymerase_1"/>
</dbReference>
<dbReference type="AlphaFoldDB" id="A0A6M8B9I4"/>
<dbReference type="Pfam" id="PF02739">
    <property type="entry name" value="5_3_exonuc_N"/>
    <property type="match status" value="1"/>
</dbReference>
<dbReference type="SUPFAM" id="SSF56672">
    <property type="entry name" value="DNA/RNA polymerases"/>
    <property type="match status" value="1"/>
</dbReference>
<proteinExistence type="inferred from homology"/>
<evidence type="ECO:0000259" key="19">
    <source>
        <dbReference type="SMART" id="SM00475"/>
    </source>
</evidence>
<evidence type="ECO:0000256" key="15">
    <source>
        <dbReference type="NCBIfam" id="TIGR00593"/>
    </source>
</evidence>
<evidence type="ECO:0000313" key="21">
    <source>
        <dbReference type="EMBL" id="QKD82812.1"/>
    </source>
</evidence>
<dbReference type="Gene3D" id="1.20.1060.10">
    <property type="entry name" value="Taq DNA Polymerase, Chain T, domain 4"/>
    <property type="match status" value="1"/>
</dbReference>
<evidence type="ECO:0000256" key="7">
    <source>
        <dbReference type="ARBA" id="ARBA00022722"/>
    </source>
</evidence>
<dbReference type="InterPro" id="IPR002562">
    <property type="entry name" value="3'-5'_exonuclease_dom"/>
</dbReference>
<dbReference type="CDD" id="cd09898">
    <property type="entry name" value="H3TH_53EXO"/>
    <property type="match status" value="1"/>
</dbReference>
<dbReference type="SUPFAM" id="SSF53098">
    <property type="entry name" value="Ribonuclease H-like"/>
    <property type="match status" value="1"/>
</dbReference>
<dbReference type="NCBIfam" id="NF004397">
    <property type="entry name" value="PRK05755.1"/>
    <property type="match status" value="1"/>
</dbReference>
<dbReference type="KEGG" id="theu:HPC62_11995"/>
<dbReference type="CDD" id="cd09859">
    <property type="entry name" value="PIN_53EXO"/>
    <property type="match status" value="1"/>
</dbReference>
<dbReference type="InterPro" id="IPR012337">
    <property type="entry name" value="RNaseH-like_sf"/>
</dbReference>
<comment type="catalytic activity">
    <reaction evidence="14 16">
        <text>DNA(n) + a 2'-deoxyribonucleoside 5'-triphosphate = DNA(n+1) + diphosphate</text>
        <dbReference type="Rhea" id="RHEA:22508"/>
        <dbReference type="Rhea" id="RHEA-COMP:17339"/>
        <dbReference type="Rhea" id="RHEA-COMP:17340"/>
        <dbReference type="ChEBI" id="CHEBI:33019"/>
        <dbReference type="ChEBI" id="CHEBI:61560"/>
        <dbReference type="ChEBI" id="CHEBI:173112"/>
        <dbReference type="EC" id="2.7.7.7"/>
    </reaction>
</comment>
<evidence type="ECO:0000256" key="3">
    <source>
        <dbReference type="ARBA" id="ARBA00020311"/>
    </source>
</evidence>
<dbReference type="Pfam" id="PF01612">
    <property type="entry name" value="DNA_pol_A_exo1"/>
    <property type="match status" value="1"/>
</dbReference>
<dbReference type="InterPro" id="IPR029060">
    <property type="entry name" value="PIN-like_dom_sf"/>
</dbReference>
<dbReference type="Gene3D" id="3.30.420.10">
    <property type="entry name" value="Ribonuclease H-like superfamily/Ribonuclease H"/>
    <property type="match status" value="1"/>
</dbReference>
<keyword evidence="8 16" id="KW-0227">DNA damage</keyword>
<dbReference type="EMBL" id="CP053661">
    <property type="protein sequence ID" value="QKD82812.1"/>
    <property type="molecule type" value="Genomic_DNA"/>
</dbReference>
<dbReference type="CDD" id="cd08637">
    <property type="entry name" value="DNA_pol_A_pol_I_C"/>
    <property type="match status" value="1"/>
</dbReference>
<evidence type="ECO:0000256" key="1">
    <source>
        <dbReference type="ARBA" id="ARBA00007705"/>
    </source>
</evidence>
<dbReference type="InterPro" id="IPR008918">
    <property type="entry name" value="HhH2"/>
</dbReference>
<dbReference type="SMART" id="SM00474">
    <property type="entry name" value="35EXOc"/>
    <property type="match status" value="1"/>
</dbReference>
<dbReference type="Proteomes" id="UP000505210">
    <property type="component" value="Chromosome"/>
</dbReference>
<dbReference type="Gene3D" id="3.40.50.1010">
    <property type="entry name" value="5'-nuclease"/>
    <property type="match status" value="1"/>
</dbReference>
<evidence type="ECO:0000256" key="2">
    <source>
        <dbReference type="ARBA" id="ARBA00012417"/>
    </source>
</evidence>
<feature type="domain" description="DNA-directed DNA polymerase family A palm" evidence="20">
    <location>
        <begin position="711"/>
        <end position="932"/>
    </location>
</feature>
<comment type="function">
    <text evidence="16">In addition to polymerase activity, this DNA polymerase exhibits 3'-5' and 5'-3' exonuclease activity.</text>
</comment>
<dbReference type="FunFam" id="1.10.150.20:FF:000003">
    <property type="entry name" value="DNA polymerase I"/>
    <property type="match status" value="1"/>
</dbReference>